<keyword evidence="2" id="KW-0396">Initiation factor</keyword>
<dbReference type="AlphaFoldDB" id="A0AAW9J6D8"/>
<dbReference type="EMBL" id="WNVG01001102">
    <property type="protein sequence ID" value="MDZ5034955.1"/>
    <property type="molecule type" value="Genomic_DNA"/>
</dbReference>
<gene>
    <name evidence="2" type="ORF">GNF81_19905</name>
</gene>
<dbReference type="GO" id="GO:0003743">
    <property type="term" value="F:translation initiation factor activity"/>
    <property type="evidence" value="ECO:0007669"/>
    <property type="project" value="UniProtKB-KW"/>
</dbReference>
<protein>
    <submittedName>
        <fullName evidence="2">Translation initiation factor IF-2</fullName>
    </submittedName>
</protein>
<dbReference type="Gene3D" id="1.10.10.2480">
    <property type="match status" value="1"/>
</dbReference>
<accession>A0AAW9J6D8</accession>
<feature type="domain" description="Translation initiation factor IF-2 N-terminal" evidence="1">
    <location>
        <begin position="1"/>
        <end position="46"/>
    </location>
</feature>
<comment type="caution">
    <text evidence="2">The sequence shown here is derived from an EMBL/GenBank/DDBJ whole genome shotgun (WGS) entry which is preliminary data.</text>
</comment>
<reference evidence="2" key="1">
    <citation type="submission" date="2019-11" db="EMBL/GenBank/DDBJ databases">
        <title>Characterization of Clostridium perfringens isolates from swine manure treated agricultural soils.</title>
        <authorList>
            <person name="Wushke S.T."/>
        </authorList>
    </citation>
    <scope>NUCLEOTIDE SEQUENCE</scope>
    <source>
        <strain evidence="2">X15</strain>
    </source>
</reference>
<name>A0AAW9J6D8_CLOPF</name>
<dbReference type="Pfam" id="PF04760">
    <property type="entry name" value="IF2_N"/>
    <property type="match status" value="2"/>
</dbReference>
<keyword evidence="2" id="KW-0648">Protein biosynthesis</keyword>
<sequence length="150" mass="16769">VYELAKELQISSKELIELLMNEFSVDVKNHMSVIEDEDAELIKELIGENGSSEDKTIVDEYEEILAEEVNNQAKKRKKKIVEEVDSIGEGGSGVVEIGETITVKELSEKLGKPTTDVIRTLIFTGVMAAINQEIDFETAEKVCEKYECLV</sequence>
<feature type="non-terminal residue" evidence="2">
    <location>
        <position position="150"/>
    </location>
</feature>
<dbReference type="RefSeq" id="WP_322413318.1">
    <property type="nucleotide sequence ID" value="NZ_WNVG01001102.1"/>
</dbReference>
<feature type="domain" description="Translation initiation factor IF-2 N-terminal" evidence="1">
    <location>
        <begin position="99"/>
        <end position="147"/>
    </location>
</feature>
<dbReference type="Proteomes" id="UP001289066">
    <property type="component" value="Unassembled WGS sequence"/>
</dbReference>
<dbReference type="InterPro" id="IPR006847">
    <property type="entry name" value="IF2_N"/>
</dbReference>
<proteinExistence type="predicted"/>
<evidence type="ECO:0000313" key="3">
    <source>
        <dbReference type="Proteomes" id="UP001289066"/>
    </source>
</evidence>
<evidence type="ECO:0000313" key="2">
    <source>
        <dbReference type="EMBL" id="MDZ5034955.1"/>
    </source>
</evidence>
<feature type="non-terminal residue" evidence="2">
    <location>
        <position position="1"/>
    </location>
</feature>
<evidence type="ECO:0000259" key="1">
    <source>
        <dbReference type="Pfam" id="PF04760"/>
    </source>
</evidence>
<organism evidence="2 3">
    <name type="scientific">Clostridium perfringens</name>
    <dbReference type="NCBI Taxonomy" id="1502"/>
    <lineage>
        <taxon>Bacteria</taxon>
        <taxon>Bacillati</taxon>
        <taxon>Bacillota</taxon>
        <taxon>Clostridia</taxon>
        <taxon>Eubacteriales</taxon>
        <taxon>Clostridiaceae</taxon>
        <taxon>Clostridium</taxon>
    </lineage>
</organism>